<evidence type="ECO:0000313" key="3">
    <source>
        <dbReference type="Proteomes" id="UP000218288"/>
    </source>
</evidence>
<dbReference type="InterPro" id="IPR057087">
    <property type="entry name" value="Gp12-like"/>
</dbReference>
<dbReference type="EMBL" id="AP014809">
    <property type="protein sequence ID" value="BAU93389.1"/>
    <property type="molecule type" value="Genomic_DNA"/>
</dbReference>
<dbReference type="AlphaFoldDB" id="A0A160PIT7"/>
<evidence type="ECO:0000259" key="1">
    <source>
        <dbReference type="Pfam" id="PF23961"/>
    </source>
</evidence>
<evidence type="ECO:0000313" key="2">
    <source>
        <dbReference type="EMBL" id="BAU93389.1"/>
    </source>
</evidence>
<dbReference type="Proteomes" id="UP000218288">
    <property type="component" value="Chromosome"/>
</dbReference>
<name>A0A160PIT7_9HYPH</name>
<dbReference type="RefSeq" id="WP_096487129.1">
    <property type="nucleotide sequence ID" value="NZ_AP014809.1"/>
</dbReference>
<dbReference type="OrthoDB" id="8446915at2"/>
<gene>
    <name evidence="2" type="primary">5.7</name>
    <name evidence="2" type="ORF">MPPM_4784</name>
</gene>
<sequence>MPATSPNTSASGGFLGPLTSAPDDDLDLDLFMQSLVVGLTGLKGENVRPRYVTLGDDERATPRNPNQRDNWAAVGVMSMEADGQPAMIHDGTGEGTSTQVQHLTLDVLASFYGLRSSALAELLRSGLYVAQNREALFRVGMGLIDVGAGRHVPEIINTSPRRRTDIGFRLRRRVERTYAVRNVLELDGTLIGRGGSQDGAVTNQQPLKTPKV</sequence>
<reference evidence="2 3" key="1">
    <citation type="journal article" date="2016" name="Genome Announc.">
        <title>Complete Genome Sequence of Methylobacterium populi P-1M, Isolated from Pink-Pigmented Household Biofilm.</title>
        <authorList>
            <person name="Morohoshi T."/>
            <person name="Ikeda T."/>
        </authorList>
    </citation>
    <scope>NUCLEOTIDE SEQUENCE [LARGE SCALE GENOMIC DNA]</scope>
    <source>
        <strain evidence="2 3">P-1M</strain>
    </source>
</reference>
<feature type="domain" description="Phage neck terminator protein gp12-like" evidence="1">
    <location>
        <begin position="59"/>
        <end position="190"/>
    </location>
</feature>
<accession>A0A160PIT7</accession>
<dbReference type="Pfam" id="PF23961">
    <property type="entry name" value="Phage_tail_terminator_9"/>
    <property type="match status" value="1"/>
</dbReference>
<proteinExistence type="predicted"/>
<organism evidence="2 3">
    <name type="scientific">Methylorubrum populi</name>
    <dbReference type="NCBI Taxonomy" id="223967"/>
    <lineage>
        <taxon>Bacteria</taxon>
        <taxon>Pseudomonadati</taxon>
        <taxon>Pseudomonadota</taxon>
        <taxon>Alphaproteobacteria</taxon>
        <taxon>Hyphomicrobiales</taxon>
        <taxon>Methylobacteriaceae</taxon>
        <taxon>Methylorubrum</taxon>
    </lineage>
</organism>
<protein>
    <recommendedName>
        <fullName evidence="1">Phage neck terminator protein gp12-like domain-containing protein</fullName>
    </recommendedName>
</protein>